<sequence>MKRHAVAVAVTLAVVPAAVTGCGTAEPQSGAALLASTPITVADTGSPVGTTLAAIYRAAFARAGVDAVVVPARGLPDGLAALDDTRASVLPTFSGAALALLDPSSDARSSDDVHEALARSLPDWLTVADSATAADDVVVRTSSAVTGAVTLSAFAPSCADATVRVSGETDVPDGEAVLATLADVYDCRFRARVGEGEDAGVLVGRALTAPLPPAAADETTLTDDREAFPAQEVVPIVRKGALDDSAASALETVAGELTTADLAASVERVAAGEPADAVAQRWVDEAGGR</sequence>
<dbReference type="GO" id="GO:0043190">
    <property type="term" value="C:ATP-binding cassette (ABC) transporter complex"/>
    <property type="evidence" value="ECO:0007669"/>
    <property type="project" value="InterPro"/>
</dbReference>
<feature type="signal peptide" evidence="1">
    <location>
        <begin position="1"/>
        <end position="20"/>
    </location>
</feature>
<gene>
    <name evidence="3" type="ORF">SAMN05444374_10223</name>
</gene>
<dbReference type="EMBL" id="FOJN01000002">
    <property type="protein sequence ID" value="SFA41096.1"/>
    <property type="molecule type" value="Genomic_DNA"/>
</dbReference>
<evidence type="ECO:0000256" key="1">
    <source>
        <dbReference type="SAM" id="SignalP"/>
    </source>
</evidence>
<dbReference type="Proteomes" id="UP000182054">
    <property type="component" value="Unassembled WGS sequence"/>
</dbReference>
<dbReference type="GO" id="GO:0022857">
    <property type="term" value="F:transmembrane transporter activity"/>
    <property type="evidence" value="ECO:0007669"/>
    <property type="project" value="InterPro"/>
</dbReference>
<dbReference type="GeneID" id="85484508"/>
<feature type="domain" description="ABC-type glycine betaine transport system substrate-binding" evidence="2">
    <location>
        <begin position="38"/>
        <end position="285"/>
    </location>
</feature>
<name>A0A1I0SQR2_9NOCA</name>
<dbReference type="OrthoDB" id="4567439at2"/>
<reference evidence="3 4" key="1">
    <citation type="submission" date="2016-10" db="EMBL/GenBank/DDBJ databases">
        <authorList>
            <person name="de Groot N.N."/>
        </authorList>
    </citation>
    <scope>NUCLEOTIDE SEQUENCE [LARGE SCALE GENOMIC DNA]</scope>
    <source>
        <strain evidence="3 4">DSM 44908</strain>
    </source>
</reference>
<evidence type="ECO:0000259" key="2">
    <source>
        <dbReference type="Pfam" id="PF04069"/>
    </source>
</evidence>
<dbReference type="PROSITE" id="PS51257">
    <property type="entry name" value="PROKAR_LIPOPROTEIN"/>
    <property type="match status" value="1"/>
</dbReference>
<dbReference type="AlphaFoldDB" id="A0A1I0SQR2"/>
<organism evidence="3 4">
    <name type="scientific">Rhodococcoides kroppenstedtii</name>
    <dbReference type="NCBI Taxonomy" id="293050"/>
    <lineage>
        <taxon>Bacteria</taxon>
        <taxon>Bacillati</taxon>
        <taxon>Actinomycetota</taxon>
        <taxon>Actinomycetes</taxon>
        <taxon>Mycobacteriales</taxon>
        <taxon>Nocardiaceae</taxon>
        <taxon>Rhodococcoides</taxon>
    </lineage>
</organism>
<dbReference type="InterPro" id="IPR007210">
    <property type="entry name" value="ABC_Gly_betaine_transp_sub-bd"/>
</dbReference>
<feature type="chain" id="PRO_5039507233" evidence="1">
    <location>
        <begin position="21"/>
        <end position="289"/>
    </location>
</feature>
<evidence type="ECO:0000313" key="3">
    <source>
        <dbReference type="EMBL" id="SFA41096.1"/>
    </source>
</evidence>
<keyword evidence="1" id="KW-0732">Signal</keyword>
<proteinExistence type="predicted"/>
<evidence type="ECO:0000313" key="4">
    <source>
        <dbReference type="Proteomes" id="UP000182054"/>
    </source>
</evidence>
<dbReference type="Gene3D" id="3.40.190.10">
    <property type="entry name" value="Periplasmic binding protein-like II"/>
    <property type="match status" value="1"/>
</dbReference>
<dbReference type="Gene3D" id="3.40.190.120">
    <property type="entry name" value="Osmoprotection protein (prox), domain 2"/>
    <property type="match status" value="1"/>
</dbReference>
<dbReference type="RefSeq" id="WP_068364340.1">
    <property type="nucleotide sequence ID" value="NZ_FOJN01000002.1"/>
</dbReference>
<dbReference type="Pfam" id="PF04069">
    <property type="entry name" value="OpuAC"/>
    <property type="match status" value="1"/>
</dbReference>
<accession>A0A1I0SQR2</accession>
<protein>
    <submittedName>
        <fullName evidence="3">Osmoprotectant transport system substrate-binding protein</fullName>
    </submittedName>
</protein>
<dbReference type="SUPFAM" id="SSF53850">
    <property type="entry name" value="Periplasmic binding protein-like II"/>
    <property type="match status" value="1"/>
</dbReference>